<dbReference type="InterPro" id="IPR041588">
    <property type="entry name" value="Integrase_H2C2"/>
</dbReference>
<dbReference type="KEGG" id="ghi:107930142"/>
<evidence type="ECO:0000259" key="1">
    <source>
        <dbReference type="Pfam" id="PF17921"/>
    </source>
</evidence>
<dbReference type="PANTHER" id="PTHR46148">
    <property type="entry name" value="CHROMO DOMAIN-CONTAINING PROTEIN"/>
    <property type="match status" value="1"/>
</dbReference>
<dbReference type="PaxDb" id="3635-A0A1U8LRK7"/>
<gene>
    <name evidence="3" type="primary">LOC107930142</name>
</gene>
<feature type="domain" description="Integrase zinc-binding" evidence="1">
    <location>
        <begin position="77"/>
        <end position="133"/>
    </location>
</feature>
<proteinExistence type="predicted"/>
<protein>
    <recommendedName>
        <fullName evidence="1">Integrase zinc-binding domain-containing protein</fullName>
    </recommendedName>
</protein>
<dbReference type="Gene3D" id="1.10.340.70">
    <property type="match status" value="1"/>
</dbReference>
<dbReference type="GeneID" id="107930142"/>
<sequence length="204" mass="24039">MTDLKAIFTRLSLYDDGSLLAKLQVRPTWLDRIKDKQLGDKFLELLFRQVEVETATNFKIDSDGVLCFRGRICVPNDEELRLLILREAHSCPYAMHPGGDKMYKDLRELYWWPGLKCEVFDFVARCLTCQQRKYIEYSVRDLVFLNVLPWKKVLRPYRSDPTHVVPVEKIEVRPDLTFENELVQILDHDTKVLQRKSIPLVKVL</sequence>
<dbReference type="RefSeq" id="XP_016717200.1">
    <property type="nucleotide sequence ID" value="XM_016861711.1"/>
</dbReference>
<dbReference type="Proteomes" id="UP000818029">
    <property type="component" value="Chromosome A04"/>
</dbReference>
<reference evidence="3" key="2">
    <citation type="submission" date="2025-08" db="UniProtKB">
        <authorList>
            <consortium name="RefSeq"/>
        </authorList>
    </citation>
    <scope>IDENTIFICATION</scope>
</reference>
<dbReference type="PANTHER" id="PTHR46148:SF44">
    <property type="entry name" value="GAG-POL POLYPROTEIN"/>
    <property type="match status" value="1"/>
</dbReference>
<dbReference type="Pfam" id="PF17921">
    <property type="entry name" value="Integrase_H2C2"/>
    <property type="match status" value="1"/>
</dbReference>
<dbReference type="AlphaFoldDB" id="A0A1U8LRK7"/>
<accession>A0A1U8LRK7</accession>
<keyword evidence="2" id="KW-1185">Reference proteome</keyword>
<organism evidence="2 3">
    <name type="scientific">Gossypium hirsutum</name>
    <name type="common">Upland cotton</name>
    <name type="synonym">Gossypium mexicanum</name>
    <dbReference type="NCBI Taxonomy" id="3635"/>
    <lineage>
        <taxon>Eukaryota</taxon>
        <taxon>Viridiplantae</taxon>
        <taxon>Streptophyta</taxon>
        <taxon>Embryophyta</taxon>
        <taxon>Tracheophyta</taxon>
        <taxon>Spermatophyta</taxon>
        <taxon>Magnoliopsida</taxon>
        <taxon>eudicotyledons</taxon>
        <taxon>Gunneridae</taxon>
        <taxon>Pentapetalae</taxon>
        <taxon>rosids</taxon>
        <taxon>malvids</taxon>
        <taxon>Malvales</taxon>
        <taxon>Malvaceae</taxon>
        <taxon>Malvoideae</taxon>
        <taxon>Gossypium</taxon>
    </lineage>
</organism>
<name>A0A1U8LRK7_GOSHI</name>
<evidence type="ECO:0000313" key="3">
    <source>
        <dbReference type="RefSeq" id="XP_016717200.1"/>
    </source>
</evidence>
<reference evidence="2" key="1">
    <citation type="journal article" date="2020" name="Nat. Genet.">
        <title>Genomic diversifications of five Gossypium allopolyploid species and their impact on cotton improvement.</title>
        <authorList>
            <person name="Chen Z.J."/>
            <person name="Sreedasyam A."/>
            <person name="Ando A."/>
            <person name="Song Q."/>
            <person name="De Santiago L.M."/>
            <person name="Hulse-Kemp A.M."/>
            <person name="Ding M."/>
            <person name="Ye W."/>
            <person name="Kirkbride R.C."/>
            <person name="Jenkins J."/>
            <person name="Plott C."/>
            <person name="Lovell J."/>
            <person name="Lin Y.M."/>
            <person name="Vaughn R."/>
            <person name="Liu B."/>
            <person name="Simpson S."/>
            <person name="Scheffler B.E."/>
            <person name="Wen L."/>
            <person name="Saski C.A."/>
            <person name="Grover C.E."/>
            <person name="Hu G."/>
            <person name="Conover J.L."/>
            <person name="Carlson J.W."/>
            <person name="Shu S."/>
            <person name="Boston L.B."/>
            <person name="Williams M."/>
            <person name="Peterson D.G."/>
            <person name="McGee K."/>
            <person name="Jones D.C."/>
            <person name="Wendel J.F."/>
            <person name="Stelly D.M."/>
            <person name="Grimwood J."/>
            <person name="Schmutz J."/>
        </authorList>
    </citation>
    <scope>NUCLEOTIDE SEQUENCE [LARGE SCALE GENOMIC DNA]</scope>
    <source>
        <strain evidence="2">cv. TM-1</strain>
    </source>
</reference>
<evidence type="ECO:0000313" key="2">
    <source>
        <dbReference type="Proteomes" id="UP000818029"/>
    </source>
</evidence>
<dbReference type="OrthoDB" id="1736806at2759"/>